<dbReference type="Pfam" id="PF00132">
    <property type="entry name" value="Hexapep"/>
    <property type="match status" value="1"/>
</dbReference>
<name>A0A497VTT4_9RHOB</name>
<organism evidence="1 2">
    <name type="scientific">Litoreibacter meonggei</name>
    <dbReference type="NCBI Taxonomy" id="1049199"/>
    <lineage>
        <taxon>Bacteria</taxon>
        <taxon>Pseudomonadati</taxon>
        <taxon>Pseudomonadota</taxon>
        <taxon>Alphaproteobacteria</taxon>
        <taxon>Rhodobacterales</taxon>
        <taxon>Roseobacteraceae</taxon>
        <taxon>Litoreibacter</taxon>
    </lineage>
</organism>
<sequence length="190" mass="20332">MTNTVISSRLRPRKLALTRGNRLSRFLLSIVDPRAYLHGLKLLNHYNQTHVIPRRSITTGPNAAISPTCQFANPERIQLGSRAHVGAGCYLWAGPHLGRIDVGDDLLLGPNVLITAANYRFRDGEPVSDQSMDEANVYIANDVWIGFGAIVLPGTVIEAGAVIAAGAVVRGHVGAGEIFAGVPAVKVGHR</sequence>
<dbReference type="InterPro" id="IPR001451">
    <property type="entry name" value="Hexapep"/>
</dbReference>
<dbReference type="SUPFAM" id="SSF51161">
    <property type="entry name" value="Trimeric LpxA-like enzymes"/>
    <property type="match status" value="1"/>
</dbReference>
<dbReference type="EMBL" id="RCCE01000005">
    <property type="protein sequence ID" value="RLJ41439.1"/>
    <property type="molecule type" value="Genomic_DNA"/>
</dbReference>
<dbReference type="AlphaFoldDB" id="A0A497VTT4"/>
<accession>A0A497VTT4</accession>
<proteinExistence type="predicted"/>
<dbReference type="Gene3D" id="2.160.10.10">
    <property type="entry name" value="Hexapeptide repeat proteins"/>
    <property type="match status" value="1"/>
</dbReference>
<dbReference type="Proteomes" id="UP000269157">
    <property type="component" value="Unassembled WGS sequence"/>
</dbReference>
<reference evidence="1 2" key="1">
    <citation type="submission" date="2018-10" db="EMBL/GenBank/DDBJ databases">
        <title>Genomic Encyclopedia of Archaeal and Bacterial Type Strains, Phase II (KMG-II): from individual species to whole genera.</title>
        <authorList>
            <person name="Goeker M."/>
        </authorList>
    </citation>
    <scope>NUCLEOTIDE SEQUENCE [LARGE SCALE GENOMIC DNA]</scope>
    <source>
        <strain evidence="1 2">DSM 29466</strain>
    </source>
</reference>
<dbReference type="PANTHER" id="PTHR23416">
    <property type="entry name" value="SIALIC ACID SYNTHASE-RELATED"/>
    <property type="match status" value="1"/>
</dbReference>
<dbReference type="InterPro" id="IPR011004">
    <property type="entry name" value="Trimer_LpxA-like_sf"/>
</dbReference>
<keyword evidence="2" id="KW-1185">Reference proteome</keyword>
<dbReference type="GO" id="GO:0016740">
    <property type="term" value="F:transferase activity"/>
    <property type="evidence" value="ECO:0007669"/>
    <property type="project" value="UniProtKB-KW"/>
</dbReference>
<gene>
    <name evidence="1" type="ORF">BCF46_3232</name>
</gene>
<keyword evidence="1" id="KW-0808">Transferase</keyword>
<evidence type="ECO:0000313" key="2">
    <source>
        <dbReference type="Proteomes" id="UP000269157"/>
    </source>
</evidence>
<dbReference type="OrthoDB" id="9815592at2"/>
<comment type="caution">
    <text evidence="1">The sequence shown here is derived from an EMBL/GenBank/DDBJ whole genome shotgun (WGS) entry which is preliminary data.</text>
</comment>
<evidence type="ECO:0000313" key="1">
    <source>
        <dbReference type="EMBL" id="RLJ41439.1"/>
    </source>
</evidence>
<dbReference type="InterPro" id="IPR051159">
    <property type="entry name" value="Hexapeptide_acetyltransf"/>
</dbReference>
<protein>
    <submittedName>
        <fullName evidence="1">Transferase family hexapeptide repeat protein</fullName>
    </submittedName>
</protein>